<dbReference type="Pfam" id="PF13663">
    <property type="entry name" value="DUF4148"/>
    <property type="match status" value="1"/>
</dbReference>
<gene>
    <name evidence="2" type="ORF">PQR57_23955</name>
</gene>
<proteinExistence type="predicted"/>
<comment type="caution">
    <text evidence="2">The sequence shown here is derived from an EMBL/GenBank/DDBJ whole genome shotgun (WGS) entry which is preliminary data.</text>
</comment>
<feature type="chain" id="PRO_5045460100" evidence="1">
    <location>
        <begin position="23"/>
        <end position="92"/>
    </location>
</feature>
<dbReference type="RefSeq" id="WP_408179014.1">
    <property type="nucleotide sequence ID" value="NZ_JAQQEZ010000017.1"/>
</dbReference>
<keyword evidence="3" id="KW-1185">Reference proteome</keyword>
<reference evidence="2 3" key="1">
    <citation type="journal article" date="2024" name="Chem. Sci.">
        <title>Discovery of megapolipeptins by genome mining of a Burkholderiales bacteria collection.</title>
        <authorList>
            <person name="Paulo B.S."/>
            <person name="Recchia M.J.J."/>
            <person name="Lee S."/>
            <person name="Fergusson C.H."/>
            <person name="Romanowski S.B."/>
            <person name="Hernandez A."/>
            <person name="Krull N."/>
            <person name="Liu D.Y."/>
            <person name="Cavanagh H."/>
            <person name="Bos A."/>
            <person name="Gray C.A."/>
            <person name="Murphy B.T."/>
            <person name="Linington R.G."/>
            <person name="Eustaquio A.S."/>
        </authorList>
    </citation>
    <scope>NUCLEOTIDE SEQUENCE [LARGE SCALE GENOMIC DNA]</scope>
    <source>
        <strain evidence="2 3">RL17-350-BIC-A</strain>
    </source>
</reference>
<dbReference type="InterPro" id="IPR025421">
    <property type="entry name" value="DUF4148"/>
</dbReference>
<protein>
    <submittedName>
        <fullName evidence="2">DUF4148 domain-containing protein</fullName>
    </submittedName>
</protein>
<evidence type="ECO:0000313" key="2">
    <source>
        <dbReference type="EMBL" id="MFM0004063.1"/>
    </source>
</evidence>
<dbReference type="EMBL" id="JAQQEZ010000017">
    <property type="protein sequence ID" value="MFM0004063.1"/>
    <property type="molecule type" value="Genomic_DNA"/>
</dbReference>
<organism evidence="2 3">
    <name type="scientific">Paraburkholderia dipogonis</name>
    <dbReference type="NCBI Taxonomy" id="1211383"/>
    <lineage>
        <taxon>Bacteria</taxon>
        <taxon>Pseudomonadati</taxon>
        <taxon>Pseudomonadota</taxon>
        <taxon>Betaproteobacteria</taxon>
        <taxon>Burkholderiales</taxon>
        <taxon>Burkholderiaceae</taxon>
        <taxon>Paraburkholderia</taxon>
    </lineage>
</organism>
<dbReference type="Proteomes" id="UP001629230">
    <property type="component" value="Unassembled WGS sequence"/>
</dbReference>
<evidence type="ECO:0000313" key="3">
    <source>
        <dbReference type="Proteomes" id="UP001629230"/>
    </source>
</evidence>
<keyword evidence="1" id="KW-0732">Signal</keyword>
<accession>A0ABW9AUZ6</accession>
<name>A0ABW9AUZ6_9BURK</name>
<feature type="signal peptide" evidence="1">
    <location>
        <begin position="1"/>
        <end position="22"/>
    </location>
</feature>
<evidence type="ECO:0000256" key="1">
    <source>
        <dbReference type="SAM" id="SignalP"/>
    </source>
</evidence>
<sequence length="92" mass="9936">MNRRLNLLVIAFGLSAPMFASAQTSSTQGLTREQVRQDMAEYEAAGYNPARQNPRTWVDDARAASARVMTARAGGTLPQLAVNKADGAKHCD</sequence>